<keyword evidence="3" id="KW-0159">Chromosome partition</keyword>
<dbReference type="PIRSF" id="PIRSF019345">
    <property type="entry name" value="ScpB"/>
    <property type="match status" value="1"/>
</dbReference>
<dbReference type="AlphaFoldDB" id="A0A7V3YHZ5"/>
<keyword evidence="4" id="KW-0131">Cell cycle</keyword>
<dbReference type="Pfam" id="PF04079">
    <property type="entry name" value="SMC_ScpB"/>
    <property type="match status" value="1"/>
</dbReference>
<dbReference type="GO" id="GO:0051301">
    <property type="term" value="P:cell division"/>
    <property type="evidence" value="ECO:0007669"/>
    <property type="project" value="UniProtKB-KW"/>
</dbReference>
<dbReference type="InterPro" id="IPR005234">
    <property type="entry name" value="ScpB_csome_segregation"/>
</dbReference>
<evidence type="ECO:0000313" key="5">
    <source>
        <dbReference type="EMBL" id="HGI31186.1"/>
    </source>
</evidence>
<comment type="caution">
    <text evidence="5">The sequence shown here is derived from an EMBL/GenBank/DDBJ whole genome shotgun (WGS) entry which is preliminary data.</text>
</comment>
<accession>A0A7V3YHZ5</accession>
<reference evidence="5" key="1">
    <citation type="journal article" date="2020" name="mSystems">
        <title>Genome- and Community-Level Interaction Insights into Carbon Utilization and Element Cycling Functions of Hydrothermarchaeota in Hydrothermal Sediment.</title>
        <authorList>
            <person name="Zhou Z."/>
            <person name="Liu Y."/>
            <person name="Xu W."/>
            <person name="Pan J."/>
            <person name="Luo Z.H."/>
            <person name="Li M."/>
        </authorList>
    </citation>
    <scope>NUCLEOTIDE SEQUENCE [LARGE SCALE GENOMIC DNA]</scope>
    <source>
        <strain evidence="5">SpSt-747</strain>
    </source>
</reference>
<organism evidence="5">
    <name type="scientific">Candidatus Caldatribacterium californiense</name>
    <dbReference type="NCBI Taxonomy" id="1454726"/>
    <lineage>
        <taxon>Bacteria</taxon>
        <taxon>Pseudomonadati</taxon>
        <taxon>Atribacterota</taxon>
        <taxon>Atribacteria</taxon>
        <taxon>Atribacterales</taxon>
        <taxon>Candidatus Caldatribacteriaceae</taxon>
        <taxon>Candidatus Caldatribacterium</taxon>
    </lineage>
</organism>
<dbReference type="SUPFAM" id="SSF46785">
    <property type="entry name" value="Winged helix' DNA-binding domain"/>
    <property type="match status" value="2"/>
</dbReference>
<dbReference type="InterPro" id="IPR036388">
    <property type="entry name" value="WH-like_DNA-bd_sf"/>
</dbReference>
<gene>
    <name evidence="5" type="primary">scpB</name>
    <name evidence="5" type="ORF">ENV30_07790</name>
</gene>
<keyword evidence="1" id="KW-0963">Cytoplasm</keyword>
<dbReference type="PANTHER" id="PTHR34298">
    <property type="entry name" value="SEGREGATION AND CONDENSATION PROTEIN B"/>
    <property type="match status" value="1"/>
</dbReference>
<dbReference type="NCBIfam" id="TIGR00281">
    <property type="entry name" value="SMC-Scp complex subunit ScpB"/>
    <property type="match status" value="1"/>
</dbReference>
<evidence type="ECO:0000256" key="2">
    <source>
        <dbReference type="ARBA" id="ARBA00022618"/>
    </source>
</evidence>
<name>A0A7V3YHZ5_9BACT</name>
<dbReference type="PANTHER" id="PTHR34298:SF2">
    <property type="entry name" value="SEGREGATION AND CONDENSATION PROTEIN B"/>
    <property type="match status" value="1"/>
</dbReference>
<evidence type="ECO:0000256" key="3">
    <source>
        <dbReference type="ARBA" id="ARBA00022829"/>
    </source>
</evidence>
<sequence>MLQNLLEGLLFSSPHPVSLGEMERVTGRNEEEILRALQELKQSYEAREGALAIRRVGKKWQMVVRPQYGALLRERLRRSFSRTLSRSALETLAIVSLYQPVTKVDIDLKRGTDSAQALRTLLRTGLVTVCGRSSAPGRPFLYRVTEKFFQAFGLEGEEELEKLKRLLGEKGYGTAQQIPGPGRSGLAEEM</sequence>
<proteinExistence type="predicted"/>
<dbReference type="InterPro" id="IPR036390">
    <property type="entry name" value="WH_DNA-bd_sf"/>
</dbReference>
<evidence type="ECO:0000256" key="4">
    <source>
        <dbReference type="ARBA" id="ARBA00023306"/>
    </source>
</evidence>
<evidence type="ECO:0000256" key="1">
    <source>
        <dbReference type="ARBA" id="ARBA00022490"/>
    </source>
</evidence>
<keyword evidence="2" id="KW-0132">Cell division</keyword>
<dbReference type="GO" id="GO:0051304">
    <property type="term" value="P:chromosome separation"/>
    <property type="evidence" value="ECO:0007669"/>
    <property type="project" value="InterPro"/>
</dbReference>
<dbReference type="EMBL" id="DTFV01000115">
    <property type="protein sequence ID" value="HGI31186.1"/>
    <property type="molecule type" value="Genomic_DNA"/>
</dbReference>
<dbReference type="Gene3D" id="1.10.10.10">
    <property type="entry name" value="Winged helix-like DNA-binding domain superfamily/Winged helix DNA-binding domain"/>
    <property type="match status" value="2"/>
</dbReference>
<protein>
    <submittedName>
        <fullName evidence="5">SMC-Scp complex subunit ScpB</fullName>
    </submittedName>
</protein>